<dbReference type="Proteomes" id="UP000184203">
    <property type="component" value="Unassembled WGS sequence"/>
</dbReference>
<organism evidence="2 4">
    <name type="scientific">Haladaptatus paucihalophilus DX253</name>
    <dbReference type="NCBI Taxonomy" id="797209"/>
    <lineage>
        <taxon>Archaea</taxon>
        <taxon>Methanobacteriati</taxon>
        <taxon>Methanobacteriota</taxon>
        <taxon>Stenosarchaea group</taxon>
        <taxon>Halobacteria</taxon>
        <taxon>Halobacteriales</taxon>
        <taxon>Haladaptataceae</taxon>
        <taxon>Haladaptatus</taxon>
    </lineage>
</organism>
<accession>E7QY70</accession>
<keyword evidence="1" id="KW-1133">Transmembrane helix</keyword>
<dbReference type="EMBL" id="FRAN01000003">
    <property type="protein sequence ID" value="SHK77205.1"/>
    <property type="molecule type" value="Genomic_DNA"/>
</dbReference>
<evidence type="ECO:0000256" key="1">
    <source>
        <dbReference type="SAM" id="Phobius"/>
    </source>
</evidence>
<dbReference type="RefSeq" id="WP_007982447.1">
    <property type="nucleotide sequence ID" value="NZ_AEMG01000025.1"/>
</dbReference>
<dbReference type="PATRIC" id="fig|797209.4.peg.3686"/>
<keyword evidence="5" id="KW-1185">Reference proteome</keyword>
<evidence type="ECO:0000313" key="3">
    <source>
        <dbReference type="EMBL" id="SHK77205.1"/>
    </source>
</evidence>
<protein>
    <submittedName>
        <fullName evidence="2">Uncharacterized protein</fullName>
    </submittedName>
</protein>
<keyword evidence="1" id="KW-0812">Transmembrane</keyword>
<reference evidence="3" key="3">
    <citation type="submission" date="2016-11" db="EMBL/GenBank/DDBJ databases">
        <authorList>
            <person name="Jaros S."/>
            <person name="Januszkiewicz K."/>
            <person name="Wedrychowicz H."/>
        </authorList>
    </citation>
    <scope>NUCLEOTIDE SEQUENCE [LARGE SCALE GENOMIC DNA]</scope>
    <source>
        <strain evidence="3">DX253</strain>
    </source>
</reference>
<gene>
    <name evidence="3" type="ORF">SAMN05444342_2130</name>
    <name evidence="2" type="ORF">ZOD2009_18799</name>
</gene>
<dbReference type="Pfam" id="PF26069">
    <property type="entry name" value="DUF8026"/>
    <property type="match status" value="1"/>
</dbReference>
<feature type="transmembrane region" description="Helical" evidence="1">
    <location>
        <begin position="6"/>
        <end position="27"/>
    </location>
</feature>
<keyword evidence="1" id="KW-0472">Membrane</keyword>
<proteinExistence type="predicted"/>
<dbReference type="InterPro" id="IPR058339">
    <property type="entry name" value="DUF8026"/>
</dbReference>
<dbReference type="EMBL" id="AEMG01000025">
    <property type="protein sequence ID" value="EFW90536.1"/>
    <property type="molecule type" value="Genomic_DNA"/>
</dbReference>
<evidence type="ECO:0000313" key="2">
    <source>
        <dbReference type="EMBL" id="EFW90536.1"/>
    </source>
</evidence>
<sequence>MALSTSAWVVMLGSIAVLWGTAVWALVRSLRDEDEKLELLNEQGEIDTYSPRSMTELREWIRENPNDKHASEARERYNECVETLRRIDTTFYDWSQSEIDSLERL</sequence>
<dbReference type="eggNOG" id="arCOG11486">
    <property type="taxonomic scope" value="Archaea"/>
</dbReference>
<dbReference type="Proteomes" id="UP000003751">
    <property type="component" value="Unassembled WGS sequence"/>
</dbReference>
<name>E7QY70_HALPU</name>
<evidence type="ECO:0000313" key="5">
    <source>
        <dbReference type="Proteomes" id="UP000184203"/>
    </source>
</evidence>
<dbReference type="STRING" id="797209.GCA_000376445_02867"/>
<reference evidence="2 4" key="1">
    <citation type="journal article" date="2014" name="ISME J.">
        <title>Trehalose/2-sulfotrehalose biosynthesis and glycine-betaine uptake are widely spread mechanisms for osmoadaptation in the Halobacteriales.</title>
        <authorList>
            <person name="Youssef N.H."/>
            <person name="Savage-Ashlock K.N."/>
            <person name="McCully A.L."/>
            <person name="Luedtke B."/>
            <person name="Shaw E.I."/>
            <person name="Hoff W.D."/>
            <person name="Elshahed M.S."/>
        </authorList>
    </citation>
    <scope>NUCLEOTIDE SEQUENCE [LARGE SCALE GENOMIC DNA]</scope>
    <source>
        <strain evidence="2 4">DX253</strain>
    </source>
</reference>
<evidence type="ECO:0000313" key="4">
    <source>
        <dbReference type="Proteomes" id="UP000003751"/>
    </source>
</evidence>
<reference evidence="5" key="2">
    <citation type="submission" date="2016-11" db="EMBL/GenBank/DDBJ databases">
        <authorList>
            <person name="Varghese N."/>
            <person name="Submissions S."/>
        </authorList>
    </citation>
    <scope>NUCLEOTIDE SEQUENCE [LARGE SCALE GENOMIC DNA]</scope>
    <source>
        <strain evidence="5">DX253</strain>
    </source>
</reference>
<dbReference type="OrthoDB" id="306168at2157"/>
<dbReference type="AlphaFoldDB" id="E7QY70"/>